<dbReference type="PANTHER" id="PTHR45947">
    <property type="entry name" value="SULFOQUINOVOSYL TRANSFERASE SQD2"/>
    <property type="match status" value="1"/>
</dbReference>
<evidence type="ECO:0000313" key="2">
    <source>
        <dbReference type="EMBL" id="MFC4354207.1"/>
    </source>
</evidence>
<dbReference type="CDD" id="cd03794">
    <property type="entry name" value="GT4_WbuB-like"/>
    <property type="match status" value="1"/>
</dbReference>
<feature type="domain" description="Glycosyl transferase family 1" evidence="1">
    <location>
        <begin position="224"/>
        <end position="394"/>
    </location>
</feature>
<dbReference type="InterPro" id="IPR001296">
    <property type="entry name" value="Glyco_trans_1"/>
</dbReference>
<proteinExistence type="predicted"/>
<dbReference type="RefSeq" id="WP_378140369.1">
    <property type="nucleotide sequence ID" value="NZ_JBHSEF010000009.1"/>
</dbReference>
<protein>
    <submittedName>
        <fullName evidence="2">Glycosyltransferase family 4 protein</fullName>
    </submittedName>
</protein>
<dbReference type="SUPFAM" id="SSF53756">
    <property type="entry name" value="UDP-Glycosyltransferase/glycogen phosphorylase"/>
    <property type="match status" value="1"/>
</dbReference>
<comment type="caution">
    <text evidence="2">The sequence shown here is derived from an EMBL/GenBank/DDBJ whole genome shotgun (WGS) entry which is preliminary data.</text>
</comment>
<dbReference type="InterPro" id="IPR050194">
    <property type="entry name" value="Glycosyltransferase_grp1"/>
</dbReference>
<dbReference type="Pfam" id="PF00534">
    <property type="entry name" value="Glycos_transf_1"/>
    <property type="match status" value="1"/>
</dbReference>
<gene>
    <name evidence="2" type="ORF">ACFO0S_03860</name>
</gene>
<sequence>MPSHNAETSDQGEKMNILFLSIGRLNDLEFRGIYTDLLRQFRDKGHKVYVVSPREKRLNKPTEYVNENGVQFLRVRIGNITKTNVIEKGISTIMIESLFLKAIKKHIKDIKFDLVIYSTPPITFGKVIGYVKKRDNAKSYLLLKDIFPQNAVDLNMFSKNSLIYKYFRLKEKQLYAQSDFIGCMSQANVDFVLKNNAEVPTDTVEVCPNSIEPLTIEKDETKVRKIRQKYNIPFDKTVFVYGGNLGKPQGIDFLIKCLKANKDNNQVYFVIAGSGTEFNKLKSFFNSEKLTNAQLFAQLPKDDYELLANSCDVGLIFLDKRFTIPNFPSRLLSYMQASMPVLAATDVNTDIGKVIEQGKFGFWCESNNTEQFNKTLQQLCDKELRKQMGVNARRYLEENYTSKHSYEIIMRHFK</sequence>
<dbReference type="Proteomes" id="UP001595733">
    <property type="component" value="Unassembled WGS sequence"/>
</dbReference>
<organism evidence="2 3">
    <name type="scientific">Chryseomicrobium palamuruense</name>
    <dbReference type="NCBI Taxonomy" id="682973"/>
    <lineage>
        <taxon>Bacteria</taxon>
        <taxon>Bacillati</taxon>
        <taxon>Bacillota</taxon>
        <taxon>Bacilli</taxon>
        <taxon>Bacillales</taxon>
        <taxon>Caryophanaceae</taxon>
        <taxon>Chryseomicrobium</taxon>
    </lineage>
</organism>
<keyword evidence="3" id="KW-1185">Reference proteome</keyword>
<dbReference type="EMBL" id="JBHSEF010000009">
    <property type="protein sequence ID" value="MFC4354207.1"/>
    <property type="molecule type" value="Genomic_DNA"/>
</dbReference>
<accession>A0ABV8UTR4</accession>
<dbReference type="PANTHER" id="PTHR45947:SF3">
    <property type="entry name" value="SULFOQUINOVOSYL TRANSFERASE SQD2"/>
    <property type="match status" value="1"/>
</dbReference>
<name>A0ABV8UTR4_9BACL</name>
<reference evidence="3" key="1">
    <citation type="journal article" date="2019" name="Int. J. Syst. Evol. Microbiol.">
        <title>The Global Catalogue of Microorganisms (GCM) 10K type strain sequencing project: providing services to taxonomists for standard genome sequencing and annotation.</title>
        <authorList>
            <consortium name="The Broad Institute Genomics Platform"/>
            <consortium name="The Broad Institute Genome Sequencing Center for Infectious Disease"/>
            <person name="Wu L."/>
            <person name="Ma J."/>
        </authorList>
    </citation>
    <scope>NUCLEOTIDE SEQUENCE [LARGE SCALE GENOMIC DNA]</scope>
    <source>
        <strain evidence="3">CCUG 50353</strain>
    </source>
</reference>
<evidence type="ECO:0000259" key="1">
    <source>
        <dbReference type="Pfam" id="PF00534"/>
    </source>
</evidence>
<evidence type="ECO:0000313" key="3">
    <source>
        <dbReference type="Proteomes" id="UP001595733"/>
    </source>
</evidence>
<dbReference type="Gene3D" id="3.40.50.2000">
    <property type="entry name" value="Glycogen Phosphorylase B"/>
    <property type="match status" value="2"/>
</dbReference>